<feature type="chain" id="PRO_5005830848" evidence="5">
    <location>
        <begin position="35"/>
        <end position="179"/>
    </location>
</feature>
<keyword evidence="3" id="KW-0677">Repeat</keyword>
<evidence type="ECO:0000313" key="8">
    <source>
        <dbReference type="Proteomes" id="UP000053105"/>
    </source>
</evidence>
<evidence type="ECO:0000256" key="2">
    <source>
        <dbReference type="ARBA" id="ARBA00022729"/>
    </source>
</evidence>
<dbReference type="Proteomes" id="UP000053105">
    <property type="component" value="Unassembled WGS sequence"/>
</dbReference>
<dbReference type="InterPro" id="IPR001611">
    <property type="entry name" value="Leu-rich_rpt"/>
</dbReference>
<dbReference type="PANTHER" id="PTHR45712">
    <property type="entry name" value="AGAP008170-PA"/>
    <property type="match status" value="1"/>
</dbReference>
<feature type="signal peptide" evidence="5">
    <location>
        <begin position="1"/>
        <end position="34"/>
    </location>
</feature>
<feature type="domain" description="LRRNT" evidence="6">
    <location>
        <begin position="46"/>
        <end position="78"/>
    </location>
</feature>
<keyword evidence="2 5" id="KW-0732">Signal</keyword>
<protein>
    <submittedName>
        <fullName evidence="7">Slit like protein 1 protein</fullName>
    </submittedName>
</protein>
<name>A0A0M9A1P5_9HYME</name>
<accession>A0A0M9A1P5</accession>
<evidence type="ECO:0000313" key="7">
    <source>
        <dbReference type="EMBL" id="KOX73999.1"/>
    </source>
</evidence>
<dbReference type="InterPro" id="IPR000372">
    <property type="entry name" value="LRRNT"/>
</dbReference>
<evidence type="ECO:0000256" key="1">
    <source>
        <dbReference type="ARBA" id="ARBA00022614"/>
    </source>
</evidence>
<dbReference type="InterPro" id="IPR050333">
    <property type="entry name" value="SLRP"/>
</dbReference>
<evidence type="ECO:0000256" key="5">
    <source>
        <dbReference type="SAM" id="SignalP"/>
    </source>
</evidence>
<evidence type="ECO:0000259" key="6">
    <source>
        <dbReference type="SMART" id="SM00013"/>
    </source>
</evidence>
<keyword evidence="8" id="KW-1185">Reference proteome</keyword>
<dbReference type="SMART" id="SM00013">
    <property type="entry name" value="LRRNT"/>
    <property type="match status" value="1"/>
</dbReference>
<dbReference type="EMBL" id="KQ435794">
    <property type="protein sequence ID" value="KOX73999.1"/>
    <property type="molecule type" value="Genomic_DNA"/>
</dbReference>
<dbReference type="PROSITE" id="PS51450">
    <property type="entry name" value="LRR"/>
    <property type="match status" value="1"/>
</dbReference>
<dbReference type="Pfam" id="PF13855">
    <property type="entry name" value="LRR_8"/>
    <property type="match status" value="2"/>
</dbReference>
<dbReference type="AlphaFoldDB" id="A0A0M9A1P5"/>
<sequence length="179" mass="19738">MSSTRQVSRLARRYKWMTVALSVLLAASPNFTKADGITYDIAKDNQCPVECSCLGNVVDCSSLQLIGAPSELPPWTEILELRENNIASLEPNVLLHLTKLKELDLSANKLGDNFTIILSEDAHLQGLKINKNQLTEVPDMFFVKNITHLALAHNSITDINGTALLALQRLQNLDISGNK</sequence>
<keyword evidence="1" id="KW-0433">Leucine-rich repeat</keyword>
<dbReference type="SUPFAM" id="SSF52058">
    <property type="entry name" value="L domain-like"/>
    <property type="match status" value="1"/>
</dbReference>
<dbReference type="OrthoDB" id="5917255at2759"/>
<dbReference type="STRING" id="166423.A0A0M9A1P5"/>
<evidence type="ECO:0000256" key="3">
    <source>
        <dbReference type="ARBA" id="ARBA00022737"/>
    </source>
</evidence>
<gene>
    <name evidence="7" type="ORF">WN51_14079</name>
</gene>
<proteinExistence type="predicted"/>
<dbReference type="PANTHER" id="PTHR45712:SF22">
    <property type="entry name" value="INSULIN-LIKE GROWTH FACTOR-BINDING PROTEIN COMPLEX ACID LABILE SUBUNIT"/>
    <property type="match status" value="1"/>
</dbReference>
<feature type="non-terminal residue" evidence="7">
    <location>
        <position position="179"/>
    </location>
</feature>
<organism evidence="7 8">
    <name type="scientific">Melipona quadrifasciata</name>
    <dbReference type="NCBI Taxonomy" id="166423"/>
    <lineage>
        <taxon>Eukaryota</taxon>
        <taxon>Metazoa</taxon>
        <taxon>Ecdysozoa</taxon>
        <taxon>Arthropoda</taxon>
        <taxon>Hexapoda</taxon>
        <taxon>Insecta</taxon>
        <taxon>Pterygota</taxon>
        <taxon>Neoptera</taxon>
        <taxon>Endopterygota</taxon>
        <taxon>Hymenoptera</taxon>
        <taxon>Apocrita</taxon>
        <taxon>Aculeata</taxon>
        <taxon>Apoidea</taxon>
        <taxon>Anthophila</taxon>
        <taxon>Apidae</taxon>
        <taxon>Melipona</taxon>
    </lineage>
</organism>
<dbReference type="InterPro" id="IPR032675">
    <property type="entry name" value="LRR_dom_sf"/>
</dbReference>
<keyword evidence="4" id="KW-0325">Glycoprotein</keyword>
<evidence type="ECO:0000256" key="4">
    <source>
        <dbReference type="ARBA" id="ARBA00023180"/>
    </source>
</evidence>
<dbReference type="Gene3D" id="3.80.10.10">
    <property type="entry name" value="Ribonuclease Inhibitor"/>
    <property type="match status" value="1"/>
</dbReference>
<reference evidence="7 8" key="1">
    <citation type="submission" date="2015-07" db="EMBL/GenBank/DDBJ databases">
        <title>The genome of Melipona quadrifasciata.</title>
        <authorList>
            <person name="Pan H."/>
            <person name="Kapheim K."/>
        </authorList>
    </citation>
    <scope>NUCLEOTIDE SEQUENCE [LARGE SCALE GENOMIC DNA]</scope>
    <source>
        <strain evidence="7">0111107301</strain>
        <tissue evidence="7">Whole body</tissue>
    </source>
</reference>